<evidence type="ECO:0000313" key="3">
    <source>
        <dbReference type="Proteomes" id="UP001279642"/>
    </source>
</evidence>
<keyword evidence="3" id="KW-1185">Reference proteome</keyword>
<reference evidence="2 3" key="1">
    <citation type="journal article" date="2016" name="Antonie Van Leeuwenhoek">
        <title>Dongia soli sp. nov., isolated from soil from Dokdo, Korea.</title>
        <authorList>
            <person name="Kim D.U."/>
            <person name="Lee H."/>
            <person name="Kim H."/>
            <person name="Kim S.G."/>
            <person name="Ka J.O."/>
        </authorList>
    </citation>
    <scope>NUCLEOTIDE SEQUENCE [LARGE SCALE GENOMIC DNA]</scope>
    <source>
        <strain evidence="2 3">D78</strain>
    </source>
</reference>
<accession>A0ABU5EB96</accession>
<protein>
    <recommendedName>
        <fullName evidence="4">DUF429 domain-containing protein</fullName>
    </recommendedName>
</protein>
<gene>
    <name evidence="2" type="ORF">SMD27_09475</name>
</gene>
<dbReference type="Proteomes" id="UP001279642">
    <property type="component" value="Unassembled WGS sequence"/>
</dbReference>
<dbReference type="RefSeq" id="WP_320508124.1">
    <property type="nucleotide sequence ID" value="NZ_JAXCLW010000002.1"/>
</dbReference>
<dbReference type="EMBL" id="JAXCLW010000002">
    <property type="protein sequence ID" value="MDY0883074.1"/>
    <property type="molecule type" value="Genomic_DNA"/>
</dbReference>
<evidence type="ECO:0000313" key="2">
    <source>
        <dbReference type="EMBL" id="MDY0883074.1"/>
    </source>
</evidence>
<feature type="compositionally biased region" description="Basic and acidic residues" evidence="1">
    <location>
        <begin position="292"/>
        <end position="303"/>
    </location>
</feature>
<evidence type="ECO:0008006" key="4">
    <source>
        <dbReference type="Google" id="ProtNLM"/>
    </source>
</evidence>
<proteinExistence type="predicted"/>
<feature type="region of interest" description="Disordered" evidence="1">
    <location>
        <begin position="281"/>
        <end position="312"/>
    </location>
</feature>
<evidence type="ECO:0000256" key="1">
    <source>
        <dbReference type="SAM" id="MobiDB-lite"/>
    </source>
</evidence>
<organism evidence="2 3">
    <name type="scientific">Dongia soli</name>
    <dbReference type="NCBI Taxonomy" id="600628"/>
    <lineage>
        <taxon>Bacteria</taxon>
        <taxon>Pseudomonadati</taxon>
        <taxon>Pseudomonadota</taxon>
        <taxon>Alphaproteobacteria</taxon>
        <taxon>Rhodospirillales</taxon>
        <taxon>Dongiaceae</taxon>
        <taxon>Dongia</taxon>
    </lineage>
</organism>
<comment type="caution">
    <text evidence="2">The sequence shown here is derived from an EMBL/GenBank/DDBJ whole genome shotgun (WGS) entry which is preliminary data.</text>
</comment>
<sequence length="312" mass="35020">MKRILGIDFSGASDAGRKIWIAEAQHDPAAYDAPLVIDRCFPATELPNSGVAPQLALPALARHIAAMPQTVAGCDFPFSLPAELVDAARWTDFITGFPARFPDHDAYRLLNRTRTNLIEIKRQTDRLAGTPFNSYNLRLYRQAWWGMAHLLHPLIVSKKAIVIPQMTSRRGIPTIMEVCAACSLKHLDCYPSYKGRTALHRRSRQRILDCLIELNLLAAPKRALRQQLLDNIGGDALDAVIGAVATTRADFRRKADRFERLEGRVFFELRRDCDRPEQAIGKAAPPAFRMHKPCDARPHEIGRRSASARRPS</sequence>
<name>A0ABU5EB96_9PROT</name>